<comment type="caution">
    <text evidence="3">The sequence shown here is derived from an EMBL/GenBank/DDBJ whole genome shotgun (WGS) entry which is preliminary data.</text>
</comment>
<dbReference type="PATRIC" id="fig|74031.6.peg.441"/>
<keyword evidence="4" id="KW-1185">Reference proteome</keyword>
<dbReference type="NCBIfam" id="TIGR00654">
    <property type="entry name" value="PhzF_family"/>
    <property type="match status" value="1"/>
</dbReference>
<dbReference type="Pfam" id="PF02567">
    <property type="entry name" value="PhzC-PhzF"/>
    <property type="match status" value="1"/>
</dbReference>
<evidence type="ECO:0000313" key="4">
    <source>
        <dbReference type="Proteomes" id="UP000037046"/>
    </source>
</evidence>
<dbReference type="PANTHER" id="PTHR13774">
    <property type="entry name" value="PHENAZINE BIOSYNTHESIS PROTEIN"/>
    <property type="match status" value="1"/>
</dbReference>
<dbReference type="AlphaFoldDB" id="A0A0L6CZ95"/>
<dbReference type="InterPro" id="IPR003719">
    <property type="entry name" value="Phenazine_PhzF-like"/>
</dbReference>
<comment type="similarity">
    <text evidence="1">Belongs to the PhzF family.</text>
</comment>
<sequence>MTAMAGCLPDTLPFATYDVFTEQRFSGNPLAIVEQADRLSTAQMQTIAREFNLSETIFVQQPDDPAHDAKVRIFFPTAEIPFAGHPTIGCAIHLALESAPETDFETAITLEEVAGLVPVRVSRHGETLQAEFRAPVLPHPPEHGALPDVGILAAAVGLDPEMIGTGAHRPGLWQGGPSYLYVPVRDLEALTRARPSEPAWTRAMDIAAADSIYLYAPLPPGQGADFRARMFSPTAGIPEDPATGSAAAIMAAQLRAAGVLQEGETRLTLHQGVEMGRDSAIGLRIVTQDGALAEIHVTGSAVPVSRGRICRPD</sequence>
<dbReference type="SUPFAM" id="SSF54506">
    <property type="entry name" value="Diaminopimelate epimerase-like"/>
    <property type="match status" value="1"/>
</dbReference>
<proteinExistence type="inferred from homology"/>
<dbReference type="PIRSF" id="PIRSF016184">
    <property type="entry name" value="PhzC_PhzF"/>
    <property type="match status" value="1"/>
</dbReference>
<gene>
    <name evidence="3" type="primary">phzF</name>
    <name evidence="3" type="ORF">ROTO_04310</name>
</gene>
<organism evidence="3 4">
    <name type="scientific">Roseovarius tolerans</name>
    <dbReference type="NCBI Taxonomy" id="74031"/>
    <lineage>
        <taxon>Bacteria</taxon>
        <taxon>Pseudomonadati</taxon>
        <taxon>Pseudomonadota</taxon>
        <taxon>Alphaproteobacteria</taxon>
        <taxon>Rhodobacterales</taxon>
        <taxon>Roseobacteraceae</taxon>
        <taxon>Roseovarius</taxon>
    </lineage>
</organism>
<dbReference type="PANTHER" id="PTHR13774:SF32">
    <property type="entry name" value="ANTISENSE-ENHANCING SEQUENCE 1"/>
    <property type="match status" value="1"/>
</dbReference>
<protein>
    <submittedName>
        <fullName evidence="3">Trans-2,3-dihydro-3-hydroxyanthranilate isomerase</fullName>
        <ecNumber evidence="3">5.3.3.17</ecNumber>
    </submittedName>
</protein>
<dbReference type="GO" id="GO:0102943">
    <property type="term" value="F:trans-2,3-dihydro-3-hydroxy-anthranilate isomerase activity"/>
    <property type="evidence" value="ECO:0007669"/>
    <property type="project" value="UniProtKB-EC"/>
</dbReference>
<name>A0A0L6CZ95_9RHOB</name>
<dbReference type="Gene3D" id="3.10.310.10">
    <property type="entry name" value="Diaminopimelate Epimerase, Chain A, domain 1"/>
    <property type="match status" value="2"/>
</dbReference>
<evidence type="ECO:0000313" key="3">
    <source>
        <dbReference type="EMBL" id="KNX43026.1"/>
    </source>
</evidence>
<dbReference type="EC" id="5.3.3.17" evidence="3"/>
<feature type="active site" evidence="2">
    <location>
        <position position="55"/>
    </location>
</feature>
<dbReference type="RefSeq" id="WP_235575662.1">
    <property type="nucleotide sequence ID" value="NZ_CP118494.1"/>
</dbReference>
<dbReference type="STRING" id="74031.SAMN04488077_103196"/>
<dbReference type="Proteomes" id="UP000037046">
    <property type="component" value="Unassembled WGS sequence"/>
</dbReference>
<accession>A0A0L6CZ95</accession>
<reference evidence="4" key="1">
    <citation type="submission" date="2015-07" db="EMBL/GenBank/DDBJ databases">
        <title>Draft Genome Sequence of Roseovarius tolerans EL-164, a producer of N-Acylated Alanine Methyl Esters (NAMEs).</title>
        <authorList>
            <person name="Voget S."/>
            <person name="Bruns H."/>
            <person name="Wagner-Doebler I."/>
            <person name="Schulz S."/>
            <person name="Daniel R."/>
        </authorList>
    </citation>
    <scope>NUCLEOTIDE SEQUENCE [LARGE SCALE GENOMIC DNA]</scope>
    <source>
        <strain evidence="4">EL-164</strain>
    </source>
</reference>
<keyword evidence="3" id="KW-0413">Isomerase</keyword>
<dbReference type="EMBL" id="LGVV01000003">
    <property type="protein sequence ID" value="KNX43026.1"/>
    <property type="molecule type" value="Genomic_DNA"/>
</dbReference>
<evidence type="ECO:0000256" key="2">
    <source>
        <dbReference type="PIRSR" id="PIRSR016184-1"/>
    </source>
</evidence>
<dbReference type="GO" id="GO:0005737">
    <property type="term" value="C:cytoplasm"/>
    <property type="evidence" value="ECO:0007669"/>
    <property type="project" value="TreeGrafter"/>
</dbReference>
<evidence type="ECO:0000256" key="1">
    <source>
        <dbReference type="ARBA" id="ARBA00008270"/>
    </source>
</evidence>